<dbReference type="AlphaFoldDB" id="A0A423JXC5"/>
<name>A0A423JXC5_9PSED</name>
<comment type="caution">
    <text evidence="2">The sequence shown here is derived from an EMBL/GenBank/DDBJ whole genome shotgun (WGS) entry which is preliminary data.</text>
</comment>
<evidence type="ECO:0000313" key="3">
    <source>
        <dbReference type="Proteomes" id="UP000286351"/>
    </source>
</evidence>
<gene>
    <name evidence="2" type="ORF">BK664_01825</name>
</gene>
<sequence>MSKKFEKLRIDFGRMQGSRKDKTWSTGSLLKNQQAKRILTVQTLAQRQAGKRHRLKLNPAEVEDRNKDGY</sequence>
<dbReference type="EMBL" id="MOBO01000001">
    <property type="protein sequence ID" value="RON42345.1"/>
    <property type="molecule type" value="Genomic_DNA"/>
</dbReference>
<dbReference type="Proteomes" id="UP000286351">
    <property type="component" value="Unassembled WGS sequence"/>
</dbReference>
<feature type="region of interest" description="Disordered" evidence="1">
    <location>
        <begin position="45"/>
        <end position="70"/>
    </location>
</feature>
<evidence type="ECO:0000313" key="2">
    <source>
        <dbReference type="EMBL" id="RON42345.1"/>
    </source>
</evidence>
<evidence type="ECO:0000256" key="1">
    <source>
        <dbReference type="SAM" id="MobiDB-lite"/>
    </source>
</evidence>
<accession>A0A423JXC5</accession>
<proteinExistence type="predicted"/>
<organism evidence="2 3">
    <name type="scientific">Pseudomonas brassicacearum</name>
    <dbReference type="NCBI Taxonomy" id="930166"/>
    <lineage>
        <taxon>Bacteria</taxon>
        <taxon>Pseudomonadati</taxon>
        <taxon>Pseudomonadota</taxon>
        <taxon>Gammaproteobacteria</taxon>
        <taxon>Pseudomonadales</taxon>
        <taxon>Pseudomonadaceae</taxon>
        <taxon>Pseudomonas</taxon>
    </lineage>
</organism>
<protein>
    <submittedName>
        <fullName evidence="2">Uncharacterized protein</fullName>
    </submittedName>
</protein>
<reference evidence="2 3" key="1">
    <citation type="submission" date="2016-10" db="EMBL/GenBank/DDBJ databases">
        <title>Comparative genome analysis of multiple Pseudomonas spp. focuses on biocontrol and plant growth promoting traits.</title>
        <authorList>
            <person name="Tao X.-Y."/>
            <person name="Taylor C.G."/>
        </authorList>
    </citation>
    <scope>NUCLEOTIDE SEQUENCE [LARGE SCALE GENOMIC DNA]</scope>
    <source>
        <strain evidence="2 3">38D4</strain>
    </source>
</reference>